<dbReference type="EC" id="5.1.3.20" evidence="4"/>
<name>A0A1T4W6P4_9BACT</name>
<keyword evidence="7" id="KW-1185">Reference proteome</keyword>
<accession>A0A1T4W6P4</accession>
<dbReference type="STRING" id="1121442.SAMN02745702_01763"/>
<feature type="binding site" evidence="4">
    <location>
        <begin position="10"/>
        <end position="11"/>
    </location>
    <ligand>
        <name>NADP(+)</name>
        <dbReference type="ChEBI" id="CHEBI:58349"/>
    </ligand>
</feature>
<dbReference type="PANTHER" id="PTHR43103">
    <property type="entry name" value="NUCLEOSIDE-DIPHOSPHATE-SUGAR EPIMERASE"/>
    <property type="match status" value="1"/>
</dbReference>
<dbReference type="InterPro" id="IPR036291">
    <property type="entry name" value="NAD(P)-bd_dom_sf"/>
</dbReference>
<keyword evidence="3 4" id="KW-0119">Carbohydrate metabolism</keyword>
<feature type="binding site" evidence="4">
    <location>
        <position position="169"/>
    </location>
    <ligand>
        <name>substrate</name>
    </ligand>
</feature>
<feature type="binding site" evidence="4">
    <location>
        <position position="180"/>
    </location>
    <ligand>
        <name>substrate</name>
    </ligand>
</feature>
<evidence type="ECO:0000256" key="3">
    <source>
        <dbReference type="ARBA" id="ARBA00023277"/>
    </source>
</evidence>
<feature type="binding site" evidence="4">
    <location>
        <position position="187"/>
    </location>
    <ligand>
        <name>substrate</name>
    </ligand>
</feature>
<comment type="cofactor">
    <cofactor evidence="4">
        <name>NADP(+)</name>
        <dbReference type="ChEBI" id="CHEBI:58349"/>
    </cofactor>
    <text evidence="4">Binds 1 NADP(+) per subunit.</text>
</comment>
<feature type="binding site" evidence="4">
    <location>
        <position position="53"/>
    </location>
    <ligand>
        <name>NADP(+)</name>
        <dbReference type="ChEBI" id="CHEBI:58349"/>
    </ligand>
</feature>
<dbReference type="SUPFAM" id="SSF51735">
    <property type="entry name" value="NAD(P)-binding Rossmann-fold domains"/>
    <property type="match status" value="1"/>
</dbReference>
<dbReference type="GO" id="GO:0008712">
    <property type="term" value="F:ADP-glyceromanno-heptose 6-epimerase activity"/>
    <property type="evidence" value="ECO:0007669"/>
    <property type="project" value="UniProtKB-UniRule"/>
</dbReference>
<reference evidence="6 7" key="1">
    <citation type="submission" date="2017-02" db="EMBL/GenBank/DDBJ databases">
        <authorList>
            <person name="Peterson S.W."/>
        </authorList>
    </citation>
    <scope>NUCLEOTIDE SEQUENCE [LARGE SCALE GENOMIC DNA]</scope>
    <source>
        <strain evidence="6 7">DSM 18034</strain>
    </source>
</reference>
<protein>
    <recommendedName>
        <fullName evidence="4">ADP-L-glycero-D-manno-heptose-6-epimerase</fullName>
        <ecNumber evidence="4">5.1.3.20</ecNumber>
    </recommendedName>
    <alternativeName>
        <fullName evidence="4">ADP-L-glycero-beta-D-manno-heptose-6-epimerase</fullName>
        <shortName evidence="4">ADP-glyceromanno-heptose 6-epimerase</shortName>
        <shortName evidence="4">ADP-hep 6-epimerase</shortName>
        <shortName evidence="4">AGME</shortName>
    </alternativeName>
</protein>
<feature type="binding site" evidence="4">
    <location>
        <position position="38"/>
    </location>
    <ligand>
        <name>NADP(+)</name>
        <dbReference type="ChEBI" id="CHEBI:58349"/>
    </ligand>
</feature>
<comment type="subunit">
    <text evidence="4">Homopentamer.</text>
</comment>
<dbReference type="Gene3D" id="3.90.25.10">
    <property type="entry name" value="UDP-galactose 4-epimerase, domain 1"/>
    <property type="match status" value="1"/>
</dbReference>
<sequence length="322" mass="36618">MIVVTGGAGFIGSAFVWKLNQMGITDILIVDDLGSGEKWKNLVNRSFSDFCHKDEFLKRICCEPLRGLDAVVHMGACSATTERDANYLMENNFHYTKTLAEYCLKHGVRFVNASSASTYGDGSLGFDDAPSQVSALRPLNMYGYSKQLFDVWSLKTENADRLVSLKFFNVFGPNEYHKGDMRSVVCKAFQQIAQTGKMKLFRSENEKYPDGGQMRDFVYVKDCVDVMWWLLEHRDVNGIFNLGTGRAETWNDLVKAVFGAMNQPVNIDYIDMPLELRGKYQYYTQANMQRLKDAACPVAFMPLEKSVEDYVRGYLMAPDHYL</sequence>
<feature type="binding site" evidence="4">
    <location>
        <position position="146"/>
    </location>
    <ligand>
        <name>NADP(+)</name>
        <dbReference type="ChEBI" id="CHEBI:58349"/>
    </ligand>
</feature>
<keyword evidence="1 4" id="KW-0521">NADP</keyword>
<dbReference type="HAMAP" id="MF_01601">
    <property type="entry name" value="Heptose_epimerase"/>
    <property type="match status" value="1"/>
</dbReference>
<dbReference type="InterPro" id="IPR001509">
    <property type="entry name" value="Epimerase_deHydtase"/>
</dbReference>
<feature type="binding site" evidence="4">
    <location>
        <begin position="201"/>
        <end position="204"/>
    </location>
    <ligand>
        <name>substrate</name>
    </ligand>
</feature>
<dbReference type="GO" id="GO:0005975">
    <property type="term" value="P:carbohydrate metabolic process"/>
    <property type="evidence" value="ECO:0007669"/>
    <property type="project" value="UniProtKB-UniRule"/>
</dbReference>
<organism evidence="6 7">
    <name type="scientific">Desulfobaculum bizertense DSM 18034</name>
    <dbReference type="NCBI Taxonomy" id="1121442"/>
    <lineage>
        <taxon>Bacteria</taxon>
        <taxon>Pseudomonadati</taxon>
        <taxon>Thermodesulfobacteriota</taxon>
        <taxon>Desulfovibrionia</taxon>
        <taxon>Desulfovibrionales</taxon>
        <taxon>Desulfovibrionaceae</taxon>
        <taxon>Desulfobaculum</taxon>
    </lineage>
</organism>
<dbReference type="PANTHER" id="PTHR43103:SF3">
    <property type="entry name" value="ADP-L-GLYCERO-D-MANNO-HEPTOSE-6-EPIMERASE"/>
    <property type="match status" value="1"/>
</dbReference>
<feature type="binding site" evidence="4">
    <location>
        <position position="280"/>
    </location>
    <ligand>
        <name>substrate</name>
    </ligand>
</feature>
<dbReference type="UniPathway" id="UPA00356">
    <property type="reaction ID" value="UER00440"/>
</dbReference>
<feature type="binding site" evidence="4">
    <location>
        <position position="215"/>
    </location>
    <ligand>
        <name>substrate</name>
    </ligand>
</feature>
<dbReference type="NCBIfam" id="TIGR02197">
    <property type="entry name" value="heptose_epim"/>
    <property type="match status" value="1"/>
</dbReference>
<proteinExistence type="inferred from homology"/>
<dbReference type="AlphaFoldDB" id="A0A1T4W6P4"/>
<dbReference type="GO" id="GO:0097171">
    <property type="term" value="P:ADP-L-glycero-beta-D-manno-heptose biosynthetic process"/>
    <property type="evidence" value="ECO:0007669"/>
    <property type="project" value="UniProtKB-UniPathway"/>
</dbReference>
<comment type="similarity">
    <text evidence="4">Belongs to the NAD(P)-dependent epimerase/dehydratase family. HldD subfamily.</text>
</comment>
<feature type="active site" description="Proton acceptor" evidence="4">
    <location>
        <position position="178"/>
    </location>
</feature>
<dbReference type="OrthoDB" id="9803010at2"/>
<feature type="binding site" evidence="4">
    <location>
        <begin position="31"/>
        <end position="32"/>
    </location>
    <ligand>
        <name>NADP(+)</name>
        <dbReference type="ChEBI" id="CHEBI:58349"/>
    </ligand>
</feature>
<evidence type="ECO:0000313" key="7">
    <source>
        <dbReference type="Proteomes" id="UP000189733"/>
    </source>
</evidence>
<evidence type="ECO:0000256" key="4">
    <source>
        <dbReference type="HAMAP-Rule" id="MF_01601"/>
    </source>
</evidence>
<dbReference type="EMBL" id="FUYA01000005">
    <property type="protein sequence ID" value="SKA72994.1"/>
    <property type="molecule type" value="Genomic_DNA"/>
</dbReference>
<feature type="binding site" evidence="4">
    <location>
        <position position="170"/>
    </location>
    <ligand>
        <name>NADP(+)</name>
        <dbReference type="ChEBI" id="CHEBI:58349"/>
    </ligand>
</feature>
<dbReference type="Gene3D" id="3.40.50.720">
    <property type="entry name" value="NAD(P)-binding Rossmann-like Domain"/>
    <property type="match status" value="1"/>
</dbReference>
<comment type="function">
    <text evidence="4">Catalyzes the interconversion between ADP-D-glycero-beta-D-manno-heptose and ADP-L-glycero-beta-D-manno-heptose via an epimerization at carbon 6 of the heptose.</text>
</comment>
<feature type="active site" description="Proton acceptor" evidence="4">
    <location>
        <position position="142"/>
    </location>
</feature>
<comment type="pathway">
    <text evidence="4">Nucleotide-sugar biosynthesis; ADP-L-glycero-beta-D-manno-heptose biosynthesis; ADP-L-glycero-beta-D-manno-heptose from D-glycero-beta-D-manno-heptose 7-phosphate: step 4/4.</text>
</comment>
<feature type="binding site" evidence="4">
    <location>
        <position position="178"/>
    </location>
    <ligand>
        <name>NADP(+)</name>
        <dbReference type="ChEBI" id="CHEBI:58349"/>
    </ligand>
</feature>
<evidence type="ECO:0000256" key="2">
    <source>
        <dbReference type="ARBA" id="ARBA00023235"/>
    </source>
</evidence>
<dbReference type="InterPro" id="IPR011912">
    <property type="entry name" value="Heptose_epim"/>
</dbReference>
<feature type="binding site" evidence="4">
    <location>
        <begin position="74"/>
        <end position="78"/>
    </location>
    <ligand>
        <name>NADP(+)</name>
        <dbReference type="ChEBI" id="CHEBI:58349"/>
    </ligand>
</feature>
<dbReference type="Pfam" id="PF01370">
    <property type="entry name" value="Epimerase"/>
    <property type="match status" value="1"/>
</dbReference>
<dbReference type="Proteomes" id="UP000189733">
    <property type="component" value="Unassembled WGS sequence"/>
</dbReference>
<dbReference type="RefSeq" id="WP_078685049.1">
    <property type="nucleotide sequence ID" value="NZ_FUYA01000005.1"/>
</dbReference>
<keyword evidence="2 4" id="KW-0413">Isomerase</keyword>
<evidence type="ECO:0000256" key="1">
    <source>
        <dbReference type="ARBA" id="ARBA00022857"/>
    </source>
</evidence>
<dbReference type="GO" id="GO:0050661">
    <property type="term" value="F:NADP binding"/>
    <property type="evidence" value="ECO:0007669"/>
    <property type="project" value="InterPro"/>
</dbReference>
<evidence type="ECO:0000259" key="5">
    <source>
        <dbReference type="Pfam" id="PF01370"/>
    </source>
</evidence>
<feature type="binding site" evidence="4">
    <location>
        <position position="91"/>
    </location>
    <ligand>
        <name>NADP(+)</name>
        <dbReference type="ChEBI" id="CHEBI:58349"/>
    </ligand>
</feature>
<comment type="domain">
    <text evidence="4">Contains a large N-terminal NADP-binding domain, and a smaller C-terminal substrate-binding domain.</text>
</comment>
<gene>
    <name evidence="4" type="primary">hldD</name>
    <name evidence="6" type="ORF">SAMN02745702_01763</name>
</gene>
<comment type="catalytic activity">
    <reaction evidence="4">
        <text>ADP-D-glycero-beta-D-manno-heptose = ADP-L-glycero-beta-D-manno-heptose</text>
        <dbReference type="Rhea" id="RHEA:17577"/>
        <dbReference type="ChEBI" id="CHEBI:59967"/>
        <dbReference type="ChEBI" id="CHEBI:61506"/>
        <dbReference type="EC" id="5.1.3.20"/>
    </reaction>
</comment>
<evidence type="ECO:0000313" key="6">
    <source>
        <dbReference type="EMBL" id="SKA72994.1"/>
    </source>
</evidence>
<dbReference type="CDD" id="cd05248">
    <property type="entry name" value="ADP_GME_SDR_e"/>
    <property type="match status" value="1"/>
</dbReference>
<feature type="domain" description="NAD-dependent epimerase/dehydratase" evidence="5">
    <location>
        <begin position="2"/>
        <end position="243"/>
    </location>
</feature>